<keyword evidence="3" id="KW-1185">Reference proteome</keyword>
<proteinExistence type="predicted"/>
<reference evidence="2" key="1">
    <citation type="submission" date="2023-05" db="EMBL/GenBank/DDBJ databases">
        <title>Nepenthes gracilis genome sequencing.</title>
        <authorList>
            <person name="Fukushima K."/>
        </authorList>
    </citation>
    <scope>NUCLEOTIDE SEQUENCE</scope>
    <source>
        <strain evidence="2">SING2019-196</strain>
    </source>
</reference>
<feature type="region of interest" description="Disordered" evidence="1">
    <location>
        <begin position="1"/>
        <end position="51"/>
    </location>
</feature>
<organism evidence="2 3">
    <name type="scientific">Nepenthes gracilis</name>
    <name type="common">Slender pitcher plant</name>
    <dbReference type="NCBI Taxonomy" id="150966"/>
    <lineage>
        <taxon>Eukaryota</taxon>
        <taxon>Viridiplantae</taxon>
        <taxon>Streptophyta</taxon>
        <taxon>Embryophyta</taxon>
        <taxon>Tracheophyta</taxon>
        <taxon>Spermatophyta</taxon>
        <taxon>Magnoliopsida</taxon>
        <taxon>eudicotyledons</taxon>
        <taxon>Gunneridae</taxon>
        <taxon>Pentapetalae</taxon>
        <taxon>Caryophyllales</taxon>
        <taxon>Nepenthaceae</taxon>
        <taxon>Nepenthes</taxon>
    </lineage>
</organism>
<protein>
    <submittedName>
        <fullName evidence="2">Uncharacterized protein</fullName>
    </submittedName>
</protein>
<comment type="caution">
    <text evidence="2">The sequence shown here is derived from an EMBL/GenBank/DDBJ whole genome shotgun (WGS) entry which is preliminary data.</text>
</comment>
<sequence>MEKAGNPANPSAADPDDCSHPDSRSELATPMALVPSKAAGKKNRNKNINNSNNQKIIRGECYYVALIMDVQNIRLLKLEKIHMLIITDPSKCSPEPLNDLAELEAFCGNPNTNNSEQDQLVLPESVKAITPGAYVHADSSTPLGDVQGEEVLNFNSNSDGISVDTQESKLKNLSPLAYEVATRIKVLLRVDDKCVHQDEALQGQASPWAANINPRMQDSSIKEDWFSTSTECRKAGEQKDDVEGSELVVVDFLGFSLLASGIGWLDLRRKGISGFWFERFG</sequence>
<dbReference type="AlphaFoldDB" id="A0AAD3TGZ5"/>
<evidence type="ECO:0000313" key="2">
    <source>
        <dbReference type="EMBL" id="GMH28991.1"/>
    </source>
</evidence>
<evidence type="ECO:0000256" key="1">
    <source>
        <dbReference type="SAM" id="MobiDB-lite"/>
    </source>
</evidence>
<name>A0AAD3TGZ5_NEPGR</name>
<accession>A0AAD3TGZ5</accession>
<dbReference type="Proteomes" id="UP001279734">
    <property type="component" value="Unassembled WGS sequence"/>
</dbReference>
<dbReference type="EMBL" id="BSYO01000035">
    <property type="protein sequence ID" value="GMH28991.1"/>
    <property type="molecule type" value="Genomic_DNA"/>
</dbReference>
<gene>
    <name evidence="2" type="ORF">Nepgr_030834</name>
</gene>
<evidence type="ECO:0000313" key="3">
    <source>
        <dbReference type="Proteomes" id="UP001279734"/>
    </source>
</evidence>